<gene>
    <name evidence="1" type="ORF">GCM10010339_60790</name>
</gene>
<protein>
    <submittedName>
        <fullName evidence="1">Uncharacterized protein</fullName>
    </submittedName>
</protein>
<evidence type="ECO:0000313" key="1">
    <source>
        <dbReference type="EMBL" id="GHE09227.1"/>
    </source>
</evidence>
<reference evidence="1" key="2">
    <citation type="submission" date="2020-09" db="EMBL/GenBank/DDBJ databases">
        <authorList>
            <person name="Sun Q."/>
            <person name="Ohkuma M."/>
        </authorList>
    </citation>
    <scope>NUCLEOTIDE SEQUENCE</scope>
    <source>
        <strain evidence="1">JCM 4714</strain>
    </source>
</reference>
<reference evidence="1" key="1">
    <citation type="journal article" date="2014" name="Int. J. Syst. Evol. Microbiol.">
        <title>Complete genome sequence of Corynebacterium casei LMG S-19264T (=DSM 44701T), isolated from a smear-ripened cheese.</title>
        <authorList>
            <consortium name="US DOE Joint Genome Institute (JGI-PGF)"/>
            <person name="Walter F."/>
            <person name="Albersmeier A."/>
            <person name="Kalinowski J."/>
            <person name="Ruckert C."/>
        </authorList>
    </citation>
    <scope>NUCLEOTIDE SEQUENCE</scope>
    <source>
        <strain evidence="1">JCM 4714</strain>
    </source>
</reference>
<keyword evidence="2" id="KW-1185">Reference proteome</keyword>
<proteinExistence type="predicted"/>
<organism evidence="1 2">
    <name type="scientific">Streptomyces alanosinicus</name>
    <dbReference type="NCBI Taxonomy" id="68171"/>
    <lineage>
        <taxon>Bacteria</taxon>
        <taxon>Bacillati</taxon>
        <taxon>Actinomycetota</taxon>
        <taxon>Actinomycetes</taxon>
        <taxon>Kitasatosporales</taxon>
        <taxon>Streptomycetaceae</taxon>
        <taxon>Streptomyces</taxon>
    </lineage>
</organism>
<accession>A0A918YMZ7</accession>
<dbReference type="Proteomes" id="UP000655443">
    <property type="component" value="Unassembled WGS sequence"/>
</dbReference>
<dbReference type="RefSeq" id="WP_189956820.1">
    <property type="nucleotide sequence ID" value="NZ_BMVG01000019.1"/>
</dbReference>
<dbReference type="EMBL" id="BMVG01000019">
    <property type="protein sequence ID" value="GHE09227.1"/>
    <property type="molecule type" value="Genomic_DNA"/>
</dbReference>
<name>A0A918YMZ7_9ACTN</name>
<evidence type="ECO:0000313" key="2">
    <source>
        <dbReference type="Proteomes" id="UP000655443"/>
    </source>
</evidence>
<comment type="caution">
    <text evidence="1">The sequence shown here is derived from an EMBL/GenBank/DDBJ whole genome shotgun (WGS) entry which is preliminary data.</text>
</comment>
<sequence>MKINRRKATWYPKISSSTLQAVTTSSAWTQRLEDDAVVPTKFALRNPHIVDALPDGQVFVRHVNLVTVHEGRQLITEMTPGYAQDLGHMLIDRSAQVRLANHTHADGHTSDQQPLTSAVAAHKRAQQAAVDRAVELVHMVWPSLQLRYRQHLALDSKGFGRWYIVINDEGARARVEARGVPARAWGTFVTEAVDRAWFHKGRFRGADDWARARPGQYEAQSHRAQYSDRLQIGADGEAIELVLYAVEVRKLARGLTHMLAGGRSADGQAI</sequence>
<dbReference type="AlphaFoldDB" id="A0A918YMZ7"/>